<evidence type="ECO:0000313" key="1">
    <source>
        <dbReference type="EMBL" id="KAI0068605.1"/>
    </source>
</evidence>
<protein>
    <submittedName>
        <fullName evidence="1">Uncharacterized protein</fullName>
    </submittedName>
</protein>
<dbReference type="Proteomes" id="UP000814140">
    <property type="component" value="Unassembled WGS sequence"/>
</dbReference>
<proteinExistence type="predicted"/>
<accession>A0ACB8TJP9</accession>
<comment type="caution">
    <text evidence="1">The sequence shown here is derived from an EMBL/GenBank/DDBJ whole genome shotgun (WGS) entry which is preliminary data.</text>
</comment>
<reference evidence="1" key="2">
    <citation type="journal article" date="2022" name="New Phytol.">
        <title>Evolutionary transition to the ectomycorrhizal habit in the genomes of a hyperdiverse lineage of mushroom-forming fungi.</title>
        <authorList>
            <person name="Looney B."/>
            <person name="Miyauchi S."/>
            <person name="Morin E."/>
            <person name="Drula E."/>
            <person name="Courty P.E."/>
            <person name="Kohler A."/>
            <person name="Kuo A."/>
            <person name="LaButti K."/>
            <person name="Pangilinan J."/>
            <person name="Lipzen A."/>
            <person name="Riley R."/>
            <person name="Andreopoulos W."/>
            <person name="He G."/>
            <person name="Johnson J."/>
            <person name="Nolan M."/>
            <person name="Tritt A."/>
            <person name="Barry K.W."/>
            <person name="Grigoriev I.V."/>
            <person name="Nagy L.G."/>
            <person name="Hibbett D."/>
            <person name="Henrissat B."/>
            <person name="Matheny P.B."/>
            <person name="Labbe J."/>
            <person name="Martin F.M."/>
        </authorList>
    </citation>
    <scope>NUCLEOTIDE SEQUENCE</scope>
    <source>
        <strain evidence="1">HHB10654</strain>
    </source>
</reference>
<feature type="non-terminal residue" evidence="1">
    <location>
        <position position="292"/>
    </location>
</feature>
<gene>
    <name evidence="1" type="ORF">BV25DRAFT_1781632</name>
</gene>
<organism evidence="1 2">
    <name type="scientific">Artomyces pyxidatus</name>
    <dbReference type="NCBI Taxonomy" id="48021"/>
    <lineage>
        <taxon>Eukaryota</taxon>
        <taxon>Fungi</taxon>
        <taxon>Dikarya</taxon>
        <taxon>Basidiomycota</taxon>
        <taxon>Agaricomycotina</taxon>
        <taxon>Agaricomycetes</taxon>
        <taxon>Russulales</taxon>
        <taxon>Auriscalpiaceae</taxon>
        <taxon>Artomyces</taxon>
    </lineage>
</organism>
<dbReference type="EMBL" id="MU277187">
    <property type="protein sequence ID" value="KAI0068605.1"/>
    <property type="molecule type" value="Genomic_DNA"/>
</dbReference>
<reference evidence="1" key="1">
    <citation type="submission" date="2021-03" db="EMBL/GenBank/DDBJ databases">
        <authorList>
            <consortium name="DOE Joint Genome Institute"/>
            <person name="Ahrendt S."/>
            <person name="Looney B.P."/>
            <person name="Miyauchi S."/>
            <person name="Morin E."/>
            <person name="Drula E."/>
            <person name="Courty P.E."/>
            <person name="Chicoki N."/>
            <person name="Fauchery L."/>
            <person name="Kohler A."/>
            <person name="Kuo A."/>
            <person name="Labutti K."/>
            <person name="Pangilinan J."/>
            <person name="Lipzen A."/>
            <person name="Riley R."/>
            <person name="Andreopoulos W."/>
            <person name="He G."/>
            <person name="Johnson J."/>
            <person name="Barry K.W."/>
            <person name="Grigoriev I.V."/>
            <person name="Nagy L."/>
            <person name="Hibbett D."/>
            <person name="Henrissat B."/>
            <person name="Matheny P.B."/>
            <person name="Labbe J."/>
            <person name="Martin F."/>
        </authorList>
    </citation>
    <scope>NUCLEOTIDE SEQUENCE</scope>
    <source>
        <strain evidence="1">HHB10654</strain>
    </source>
</reference>
<evidence type="ECO:0000313" key="2">
    <source>
        <dbReference type="Proteomes" id="UP000814140"/>
    </source>
</evidence>
<keyword evidence="2" id="KW-1185">Reference proteome</keyword>
<sequence length="292" mass="33104">MRLASVFLAALAIAAPASAQYFHEGWAPGKPIPTPNAQPSSFDHTNAPLAPVVKKSKSISSFFTLETFLTSAPVAGLLQRVAGVNITERLELAAEAAKRIWDDRVPLITDDNYYDLIVNEELTEQEEKDRVWFLIITVTAAQGTGISSYADEQFDLAFNETVVAGDLTNVRWGRIDYINVTAITTRWAVWQAPMIVLLKDRGQTLRFWRAHQIYLKPEPLREFLATEQWQHTPPWSTAYAPGGKREWLMEYLAIVLTKIYESIRWLPRWALYIITGTLGTVLIQVFHRGEKE</sequence>
<name>A0ACB8TJP9_9AGAM</name>